<evidence type="ECO:0000259" key="1">
    <source>
        <dbReference type="Pfam" id="PF12697"/>
    </source>
</evidence>
<protein>
    <submittedName>
        <fullName evidence="2">Alpha/beta hydrolase</fullName>
    </submittedName>
</protein>
<feature type="domain" description="AB hydrolase-1" evidence="1">
    <location>
        <begin position="40"/>
        <end position="264"/>
    </location>
</feature>
<gene>
    <name evidence="2" type="ORF">JGU71_10915</name>
</gene>
<dbReference type="InterPro" id="IPR029058">
    <property type="entry name" value="AB_hydrolase_fold"/>
</dbReference>
<keyword evidence="3" id="KW-1185">Reference proteome</keyword>
<dbReference type="PANTHER" id="PTHR37017:SF11">
    <property type="entry name" value="ESTERASE_LIPASE_THIOESTERASE DOMAIN-CONTAINING PROTEIN"/>
    <property type="match status" value="1"/>
</dbReference>
<comment type="caution">
    <text evidence="2">The sequence shown here is derived from an EMBL/GenBank/DDBJ whole genome shotgun (WGS) entry which is preliminary data.</text>
</comment>
<evidence type="ECO:0000313" key="3">
    <source>
        <dbReference type="Proteomes" id="UP000655868"/>
    </source>
</evidence>
<dbReference type="Gene3D" id="3.40.50.1820">
    <property type="entry name" value="alpha/beta hydrolase"/>
    <property type="match status" value="1"/>
</dbReference>
<accession>A0A934NQE8</accession>
<dbReference type="Pfam" id="PF12697">
    <property type="entry name" value="Abhydrolase_6"/>
    <property type="match status" value="1"/>
</dbReference>
<evidence type="ECO:0000313" key="2">
    <source>
        <dbReference type="EMBL" id="MBJ8339400.1"/>
    </source>
</evidence>
<reference evidence="2" key="1">
    <citation type="submission" date="2020-12" db="EMBL/GenBank/DDBJ databases">
        <title>Antrihabitans popcorni sp. nov. and Antrihabitans auranticaus sp. nov., isolated from a larva cave.</title>
        <authorList>
            <person name="Lee S.D."/>
            <person name="Kim I.S."/>
        </authorList>
    </citation>
    <scope>NUCLEOTIDE SEQUENCE</scope>
    <source>
        <strain evidence="2">YC3-6</strain>
    </source>
</reference>
<dbReference type="AlphaFoldDB" id="A0A934NQE8"/>
<proteinExistence type="predicted"/>
<organism evidence="2 3">
    <name type="scientific">Antrihabitans stalagmiti</name>
    <dbReference type="NCBI Taxonomy" id="2799499"/>
    <lineage>
        <taxon>Bacteria</taxon>
        <taxon>Bacillati</taxon>
        <taxon>Actinomycetota</taxon>
        <taxon>Actinomycetes</taxon>
        <taxon>Mycobacteriales</taxon>
        <taxon>Nocardiaceae</taxon>
        <taxon>Antrihabitans</taxon>
    </lineage>
</organism>
<dbReference type="InterPro" id="IPR052897">
    <property type="entry name" value="Sec-Metab_Biosynth_Hydrolase"/>
</dbReference>
<dbReference type="InterPro" id="IPR000073">
    <property type="entry name" value="AB_hydrolase_1"/>
</dbReference>
<dbReference type="SUPFAM" id="SSF53474">
    <property type="entry name" value="alpha/beta-Hydrolases"/>
    <property type="match status" value="1"/>
</dbReference>
<dbReference type="PANTHER" id="PTHR37017">
    <property type="entry name" value="AB HYDROLASE-1 DOMAIN-CONTAINING PROTEIN-RELATED"/>
    <property type="match status" value="1"/>
</dbReference>
<sequence length="274" mass="28879">MRQRRIRSVVLSFVMGLVCTLGLVVVGGAGPAAAEVRPTIVLVHGAFADPSGFDDVAQILRDRGYEVVVPVNPLRGPANDSAAIEKVLADISGPIVLVGHSYGGEVISNVNNPSVQALVFISAIATDLNEPAALLLDPIRFPITLLVPPVVLPKVVADPTFPGGTNVDLVITRELFRPIFAADVSEAKAAEMAERQRSFAVAANLELSGAPSWRTTPSWYLVTTEDRVVPASSQRFQAARMGASVREVASSHASFVAQPQATADIILDAVAGTR</sequence>
<name>A0A934NQE8_9NOCA</name>
<dbReference type="EMBL" id="JAEMNV010000003">
    <property type="protein sequence ID" value="MBJ8339400.1"/>
    <property type="molecule type" value="Genomic_DNA"/>
</dbReference>
<dbReference type="Proteomes" id="UP000655868">
    <property type="component" value="Unassembled WGS sequence"/>
</dbReference>
<keyword evidence="2" id="KW-0378">Hydrolase</keyword>
<dbReference type="RefSeq" id="WP_199704555.1">
    <property type="nucleotide sequence ID" value="NZ_JAEMNV010000003.1"/>
</dbReference>
<dbReference type="GO" id="GO:0016787">
    <property type="term" value="F:hydrolase activity"/>
    <property type="evidence" value="ECO:0007669"/>
    <property type="project" value="UniProtKB-KW"/>
</dbReference>